<dbReference type="HOGENOM" id="CLU_2824097_0_0_7"/>
<protein>
    <submittedName>
        <fullName evidence="1">Uncharacterized protein</fullName>
    </submittedName>
</protein>
<dbReference type="KEGG" id="dma:DMR_32070"/>
<name>C4XJE8_SOLM1</name>
<sequence length="66" mass="7898">MKSYYLQTACYFYIFVSKWYPKKTRKKQLNLTSTLTTEYVYHNYSHDQAIFRPSLNSVSTTGTVRK</sequence>
<proteinExistence type="predicted"/>
<evidence type="ECO:0000313" key="1">
    <source>
        <dbReference type="EMBL" id="BAH76698.1"/>
    </source>
</evidence>
<gene>
    <name evidence="1" type="ordered locus">DMR_32070</name>
</gene>
<dbReference type="AlphaFoldDB" id="C4XJE8"/>
<dbReference type="Proteomes" id="UP000009071">
    <property type="component" value="Chromosome"/>
</dbReference>
<keyword evidence="2" id="KW-1185">Reference proteome</keyword>
<organism evidence="1 2">
    <name type="scientific">Solidesulfovibrio magneticus (strain ATCC 700980 / DSM 13731 / RS-1)</name>
    <name type="common">Desulfovibrio magneticus</name>
    <dbReference type="NCBI Taxonomy" id="573370"/>
    <lineage>
        <taxon>Bacteria</taxon>
        <taxon>Pseudomonadati</taxon>
        <taxon>Thermodesulfobacteriota</taxon>
        <taxon>Desulfovibrionia</taxon>
        <taxon>Desulfovibrionales</taxon>
        <taxon>Desulfovibrionaceae</taxon>
        <taxon>Solidesulfovibrio</taxon>
    </lineage>
</organism>
<dbReference type="EMBL" id="AP010904">
    <property type="protein sequence ID" value="BAH76698.1"/>
    <property type="molecule type" value="Genomic_DNA"/>
</dbReference>
<accession>C4XJE8</accession>
<evidence type="ECO:0000313" key="2">
    <source>
        <dbReference type="Proteomes" id="UP000009071"/>
    </source>
</evidence>
<reference evidence="1 2" key="1">
    <citation type="journal article" date="2009" name="Genome Res.">
        <title>Whole genome sequence of Desulfovibrio magneticus strain RS-1 revealed common gene clusters in magnetotactic bacteria.</title>
        <authorList>
            <person name="Nakazawa H."/>
            <person name="Arakaki A."/>
            <person name="Narita-Yamada S."/>
            <person name="Yashiro I."/>
            <person name="Jinno K."/>
            <person name="Aoki N."/>
            <person name="Tsuruyama A."/>
            <person name="Okamura Y."/>
            <person name="Tanikawa S."/>
            <person name="Fujita N."/>
            <person name="Takeyama H."/>
            <person name="Matsunaga T."/>
        </authorList>
    </citation>
    <scope>NUCLEOTIDE SEQUENCE [LARGE SCALE GENOMIC DNA]</scope>
    <source>
        <strain evidence="2">ATCC 700980 / DSM 13731 / RS-1</strain>
    </source>
</reference>